<keyword evidence="2 5" id="KW-0418">Kinase</keyword>
<feature type="binding site" evidence="2">
    <location>
        <position position="54"/>
    </location>
    <ligand>
        <name>substrate</name>
    </ligand>
</feature>
<dbReference type="GO" id="GO:0005524">
    <property type="term" value="F:ATP binding"/>
    <property type="evidence" value="ECO:0007669"/>
    <property type="project" value="UniProtKB-UniRule"/>
</dbReference>
<feature type="binding site" evidence="2">
    <location>
        <position position="212"/>
    </location>
    <ligand>
        <name>Mg(2+)</name>
        <dbReference type="ChEBI" id="CHEBI:18420"/>
        <label>3</label>
    </ligand>
</feature>
<dbReference type="EC" id="2.7.4.16" evidence="2"/>
<feature type="binding site" evidence="2">
    <location>
        <position position="215"/>
    </location>
    <ligand>
        <name>Mg(2+)</name>
        <dbReference type="ChEBI" id="CHEBI:18420"/>
        <label>5</label>
    </ligand>
</feature>
<comment type="similarity">
    <text evidence="2">Belongs to the thiamine-monophosphate kinase family.</text>
</comment>
<dbReference type="PANTHER" id="PTHR30270:SF0">
    <property type="entry name" value="THIAMINE-MONOPHOSPHATE KINASE"/>
    <property type="match status" value="1"/>
</dbReference>
<feature type="binding site" evidence="2">
    <location>
        <position position="47"/>
    </location>
    <ligand>
        <name>Mg(2+)</name>
        <dbReference type="ChEBI" id="CHEBI:18420"/>
        <label>2</label>
    </ligand>
</feature>
<evidence type="ECO:0000313" key="6">
    <source>
        <dbReference type="Proteomes" id="UP000326914"/>
    </source>
</evidence>
<evidence type="ECO:0000259" key="3">
    <source>
        <dbReference type="Pfam" id="PF00586"/>
    </source>
</evidence>
<proteinExistence type="inferred from homology"/>
<dbReference type="UniPathway" id="UPA00060">
    <property type="reaction ID" value="UER00142"/>
</dbReference>
<feature type="binding site" evidence="2">
    <location>
        <position position="47"/>
    </location>
    <ligand>
        <name>Mg(2+)</name>
        <dbReference type="ChEBI" id="CHEBI:18420"/>
        <label>1</label>
    </ligand>
</feature>
<feature type="binding site" evidence="2">
    <location>
        <position position="45"/>
    </location>
    <ligand>
        <name>Mg(2+)</name>
        <dbReference type="ChEBI" id="CHEBI:18420"/>
        <label>4</label>
    </ligand>
</feature>
<keyword evidence="2" id="KW-0547">Nucleotide-binding</keyword>
<dbReference type="AlphaFoldDB" id="A0A5J6ZC94"/>
<dbReference type="CDD" id="cd02194">
    <property type="entry name" value="ThiL"/>
    <property type="match status" value="1"/>
</dbReference>
<dbReference type="PIRSF" id="PIRSF005303">
    <property type="entry name" value="Thiam_monoph_kin"/>
    <property type="match status" value="1"/>
</dbReference>
<feature type="binding site" evidence="2">
    <location>
        <position position="214"/>
    </location>
    <ligand>
        <name>ATP</name>
        <dbReference type="ChEBI" id="CHEBI:30616"/>
    </ligand>
</feature>
<feature type="domain" description="PurM-like N-terminal" evidence="3">
    <location>
        <begin position="28"/>
        <end position="137"/>
    </location>
</feature>
<keyword evidence="2" id="KW-0479">Metal-binding</keyword>
<dbReference type="Proteomes" id="UP000326914">
    <property type="component" value="Chromosome"/>
</dbReference>
<comment type="caution">
    <text evidence="2">Lacks conserved residue(s) required for the propagation of feature annotation.</text>
</comment>
<protein>
    <recommendedName>
        <fullName evidence="2">Thiamine-monophosphate kinase</fullName>
        <shortName evidence="2">TMP kinase</shortName>
        <shortName evidence="2">Thiamine-phosphate kinase</shortName>
        <ecNumber evidence="2">2.7.4.16</ecNumber>
    </recommendedName>
</protein>
<comment type="catalytic activity">
    <reaction evidence="2">
        <text>thiamine phosphate + ATP = thiamine diphosphate + ADP</text>
        <dbReference type="Rhea" id="RHEA:15913"/>
        <dbReference type="ChEBI" id="CHEBI:30616"/>
        <dbReference type="ChEBI" id="CHEBI:37575"/>
        <dbReference type="ChEBI" id="CHEBI:58937"/>
        <dbReference type="ChEBI" id="CHEBI:456216"/>
        <dbReference type="EC" id="2.7.4.16"/>
    </reaction>
</comment>
<evidence type="ECO:0000313" key="5">
    <source>
        <dbReference type="EMBL" id="QFQ32268.1"/>
    </source>
</evidence>
<feature type="binding site" evidence="2">
    <location>
        <position position="122"/>
    </location>
    <ligand>
        <name>Mg(2+)</name>
        <dbReference type="ChEBI" id="CHEBI:18420"/>
        <label>1</label>
    </ligand>
</feature>
<keyword evidence="2" id="KW-0067">ATP-binding</keyword>
<feature type="binding site" evidence="2">
    <location>
        <position position="30"/>
    </location>
    <ligand>
        <name>Mg(2+)</name>
        <dbReference type="ChEBI" id="CHEBI:18420"/>
        <label>4</label>
    </ligand>
</feature>
<comment type="miscellaneous">
    <text evidence="2">Reaction mechanism of ThiL seems to utilize a direct, inline transfer of the gamma-phosphate of ATP to TMP rather than a phosphorylated enzyme intermediate.</text>
</comment>
<dbReference type="PANTHER" id="PTHR30270">
    <property type="entry name" value="THIAMINE-MONOPHOSPHATE KINASE"/>
    <property type="match status" value="1"/>
</dbReference>
<dbReference type="GO" id="GO:0009228">
    <property type="term" value="P:thiamine biosynthetic process"/>
    <property type="evidence" value="ECO:0007669"/>
    <property type="project" value="UniProtKB-KW"/>
</dbReference>
<comment type="pathway">
    <text evidence="2">Cofactor biosynthesis; thiamine diphosphate biosynthesis; thiamine diphosphate from thiamine phosphate: step 1/1.</text>
</comment>
<name>A0A5J6ZC94_9GAMM</name>
<reference evidence="5 6" key="1">
    <citation type="submission" date="2019-07" db="EMBL/GenBank/DDBJ databases">
        <title>Buchnera limit thermal tolerance of host aphids.</title>
        <authorList>
            <person name="Zhang B."/>
            <person name="Moran N."/>
        </authorList>
    </citation>
    <scope>NUCLEOTIDE SEQUENCE [LARGE SCALE GENOMIC DNA]</scope>
    <source>
        <strain evidence="5 6">Ago-UT1</strain>
    </source>
</reference>
<feature type="binding site" evidence="2">
    <location>
        <position position="75"/>
    </location>
    <ligand>
        <name>Mg(2+)</name>
        <dbReference type="ChEBI" id="CHEBI:18420"/>
        <label>3</label>
    </ligand>
</feature>
<dbReference type="InterPro" id="IPR036676">
    <property type="entry name" value="PurM-like_C_sf"/>
</dbReference>
<comment type="function">
    <text evidence="2">Catalyzes the ATP-dependent phosphorylation of thiamine-monophosphate (TMP) to form thiamine-pyrophosphate (TPP), the active form of vitamin B1.</text>
</comment>
<feature type="domain" description="PurM-like C-terminal" evidence="4">
    <location>
        <begin position="150"/>
        <end position="302"/>
    </location>
</feature>
<dbReference type="Pfam" id="PF02769">
    <property type="entry name" value="AIRS_C"/>
    <property type="match status" value="1"/>
</dbReference>
<dbReference type="EMBL" id="CP042426">
    <property type="protein sequence ID" value="QFQ32268.1"/>
    <property type="molecule type" value="Genomic_DNA"/>
</dbReference>
<evidence type="ECO:0000256" key="1">
    <source>
        <dbReference type="ARBA" id="ARBA00022977"/>
    </source>
</evidence>
<feature type="binding site" evidence="2">
    <location>
        <position position="146"/>
    </location>
    <ligand>
        <name>ATP</name>
        <dbReference type="ChEBI" id="CHEBI:30616"/>
    </ligand>
</feature>
<dbReference type="InterPro" id="IPR016188">
    <property type="entry name" value="PurM-like_N"/>
</dbReference>
<organism evidence="5 6">
    <name type="scientific">Buchnera aphidicola</name>
    <name type="common">Aphis gossypii</name>
    <dbReference type="NCBI Taxonomy" id="98785"/>
    <lineage>
        <taxon>Bacteria</taxon>
        <taxon>Pseudomonadati</taxon>
        <taxon>Pseudomonadota</taxon>
        <taxon>Gammaproteobacteria</taxon>
        <taxon>Enterobacterales</taxon>
        <taxon>Erwiniaceae</taxon>
        <taxon>Buchnera</taxon>
    </lineage>
</organism>
<dbReference type="Gene3D" id="3.30.1330.10">
    <property type="entry name" value="PurM-like, N-terminal domain"/>
    <property type="match status" value="1"/>
</dbReference>
<feature type="binding site" evidence="2">
    <location>
        <position position="319"/>
    </location>
    <ligand>
        <name>substrate</name>
    </ligand>
</feature>
<feature type="binding site" evidence="2">
    <location>
        <position position="46"/>
    </location>
    <ligand>
        <name>Mg(2+)</name>
        <dbReference type="ChEBI" id="CHEBI:18420"/>
        <label>1</label>
    </ligand>
</feature>
<dbReference type="GO" id="GO:0009030">
    <property type="term" value="F:thiamine-phosphate kinase activity"/>
    <property type="evidence" value="ECO:0007669"/>
    <property type="project" value="UniProtKB-UniRule"/>
</dbReference>
<dbReference type="HAMAP" id="MF_02128">
    <property type="entry name" value="TMP_kinase"/>
    <property type="match status" value="1"/>
</dbReference>
<dbReference type="InterPro" id="IPR010918">
    <property type="entry name" value="PurM-like_C_dom"/>
</dbReference>
<dbReference type="InterPro" id="IPR036921">
    <property type="entry name" value="PurM-like_N_sf"/>
</dbReference>
<feature type="binding site" evidence="2">
    <location>
        <position position="263"/>
    </location>
    <ligand>
        <name>substrate</name>
    </ligand>
</feature>
<feature type="binding site" evidence="2">
    <location>
        <position position="30"/>
    </location>
    <ligand>
        <name>Mg(2+)</name>
        <dbReference type="ChEBI" id="CHEBI:18420"/>
        <label>3</label>
    </ligand>
</feature>
<keyword evidence="2" id="KW-0460">Magnesium</keyword>
<dbReference type="SUPFAM" id="SSF56042">
    <property type="entry name" value="PurM C-terminal domain-like"/>
    <property type="match status" value="1"/>
</dbReference>
<gene>
    <name evidence="2 5" type="primary">thiL</name>
    <name evidence="5" type="ORF">FQV32_02520</name>
</gene>
<accession>A0A5J6ZC94</accession>
<keyword evidence="2 5" id="KW-0808">Transferase</keyword>
<sequence>MKYDEFKIISNFFNKFQRKEKNLIQGIGDDCALIKIPENKILAISTDTLVEGTHFFKNIDPKHLAYKTIAVNLSDLAAMGALPKWVTLSITMPKVNFKWLKRFSDNFFKILNQYKITLIGGDTNRGSLSVTLSAYGLIDGKKTLLRQNAKEGDFIYVTGSLGESAAGFFLLQKKKYIINAKTRNFLIQKHLHPTPRISEGIIIKNFANSAIDISDGLISDLGHILEKSRCGADIELNKLPISHNLINNFKKNNCFDWALSFGEDYELCFTISERNIKKLNLAIKQNLIKCKHIGYITKRQKGFNLTKNKKKFDFKKIGFNHFN</sequence>
<feature type="binding site" evidence="2">
    <location>
        <position position="75"/>
    </location>
    <ligand>
        <name>Mg(2+)</name>
        <dbReference type="ChEBI" id="CHEBI:18420"/>
        <label>2</label>
    </ligand>
</feature>
<dbReference type="Gene3D" id="3.90.650.10">
    <property type="entry name" value="PurM-like C-terminal domain"/>
    <property type="match status" value="1"/>
</dbReference>
<dbReference type="OrthoDB" id="9802811at2"/>
<dbReference type="SUPFAM" id="SSF55326">
    <property type="entry name" value="PurM N-terminal domain-like"/>
    <property type="match status" value="1"/>
</dbReference>
<dbReference type="GO" id="GO:0009229">
    <property type="term" value="P:thiamine diphosphate biosynthetic process"/>
    <property type="evidence" value="ECO:0007669"/>
    <property type="project" value="UniProtKB-UniRule"/>
</dbReference>
<dbReference type="GO" id="GO:0000287">
    <property type="term" value="F:magnesium ion binding"/>
    <property type="evidence" value="ECO:0007669"/>
    <property type="project" value="UniProtKB-UniRule"/>
</dbReference>
<feature type="binding site" evidence="2">
    <location>
        <position position="75"/>
    </location>
    <ligand>
        <name>Mg(2+)</name>
        <dbReference type="ChEBI" id="CHEBI:18420"/>
        <label>4</label>
    </ligand>
</feature>
<dbReference type="InterPro" id="IPR006283">
    <property type="entry name" value="ThiL-like"/>
</dbReference>
<dbReference type="RefSeq" id="WP_158346640.1">
    <property type="nucleotide sequence ID" value="NZ_CP042426.1"/>
</dbReference>
<evidence type="ECO:0000259" key="4">
    <source>
        <dbReference type="Pfam" id="PF02769"/>
    </source>
</evidence>
<feature type="binding site" evidence="2">
    <location>
        <begin position="121"/>
        <end position="122"/>
    </location>
    <ligand>
        <name>ATP</name>
        <dbReference type="ChEBI" id="CHEBI:30616"/>
    </ligand>
</feature>
<dbReference type="NCBIfam" id="TIGR01379">
    <property type="entry name" value="thiL"/>
    <property type="match status" value="1"/>
</dbReference>
<keyword evidence="1 2" id="KW-0784">Thiamine biosynthesis</keyword>
<evidence type="ECO:0000256" key="2">
    <source>
        <dbReference type="HAMAP-Rule" id="MF_02128"/>
    </source>
</evidence>
<dbReference type="Pfam" id="PF00586">
    <property type="entry name" value="AIRS"/>
    <property type="match status" value="1"/>
</dbReference>